<dbReference type="Gene3D" id="3.40.50.980">
    <property type="match status" value="1"/>
</dbReference>
<proteinExistence type="predicted"/>
<evidence type="ECO:0000259" key="1">
    <source>
        <dbReference type="Pfam" id="PF00501"/>
    </source>
</evidence>
<evidence type="ECO:0000313" key="2">
    <source>
        <dbReference type="EMBL" id="EUA16221.1"/>
    </source>
</evidence>
<protein>
    <submittedName>
        <fullName evidence="2">AMP-binding enzyme family protein</fullName>
    </submittedName>
</protein>
<feature type="domain" description="AMP-dependent synthetase/ligase" evidence="1">
    <location>
        <begin position="3"/>
        <end position="40"/>
    </location>
</feature>
<dbReference type="PATRIC" id="fig|1299334.3.peg.8452"/>
<dbReference type="AlphaFoldDB" id="X7ZB36"/>
<dbReference type="InterPro" id="IPR000873">
    <property type="entry name" value="AMP-dep_synth/lig_dom"/>
</dbReference>
<sequence>MTIVLPNSIEWIQAAVACWKLGAVPQPLSPRLPDPEFEACWS</sequence>
<name>X7ZB36_MYCXE</name>
<reference evidence="2" key="1">
    <citation type="submission" date="2014-01" db="EMBL/GenBank/DDBJ databases">
        <authorList>
            <person name="Brown-Elliot B."/>
            <person name="Wallace R."/>
            <person name="Lenaerts A."/>
            <person name="Ordway D."/>
            <person name="DeGroote M.A."/>
            <person name="Parker T."/>
            <person name="Sizemore C."/>
            <person name="Tallon L.J."/>
            <person name="Sadzewicz L.K."/>
            <person name="Sengamalay N."/>
            <person name="Fraser C.M."/>
            <person name="Hine E."/>
            <person name="Shefchek K.A."/>
            <person name="Das S.P."/>
            <person name="Tettelin H."/>
        </authorList>
    </citation>
    <scope>NUCLEOTIDE SEQUENCE [LARGE SCALE GENOMIC DNA]</scope>
    <source>
        <strain evidence="2">4042</strain>
    </source>
</reference>
<dbReference type="Pfam" id="PF00501">
    <property type="entry name" value="AMP-binding"/>
    <property type="match status" value="1"/>
</dbReference>
<accession>X7ZB36</accession>
<gene>
    <name evidence="2" type="ORF">I553_1196</name>
</gene>
<organism evidence="2">
    <name type="scientific">Mycobacterium xenopi 4042</name>
    <dbReference type="NCBI Taxonomy" id="1299334"/>
    <lineage>
        <taxon>Bacteria</taxon>
        <taxon>Bacillati</taxon>
        <taxon>Actinomycetota</taxon>
        <taxon>Actinomycetes</taxon>
        <taxon>Mycobacteriales</taxon>
        <taxon>Mycobacteriaceae</taxon>
        <taxon>Mycobacterium</taxon>
    </lineage>
</organism>
<dbReference type="EMBL" id="JAOB01000080">
    <property type="protein sequence ID" value="EUA16221.1"/>
    <property type="molecule type" value="Genomic_DNA"/>
</dbReference>
<dbReference type="SUPFAM" id="SSF56801">
    <property type="entry name" value="Acetyl-CoA synthetase-like"/>
    <property type="match status" value="1"/>
</dbReference>
<comment type="caution">
    <text evidence="2">The sequence shown here is derived from an EMBL/GenBank/DDBJ whole genome shotgun (WGS) entry which is preliminary data.</text>
</comment>